<feature type="transmembrane region" description="Helical" evidence="7">
    <location>
        <begin position="95"/>
        <end position="117"/>
    </location>
</feature>
<dbReference type="GO" id="GO:0051603">
    <property type="term" value="P:proteolysis involved in protein catabolic process"/>
    <property type="evidence" value="ECO:0007669"/>
    <property type="project" value="TreeGrafter"/>
</dbReference>
<dbReference type="InterPro" id="IPR001915">
    <property type="entry name" value="Peptidase_M48"/>
</dbReference>
<keyword evidence="11" id="KW-1185">Reference proteome</keyword>
<evidence type="ECO:0000256" key="3">
    <source>
        <dbReference type="ARBA" id="ARBA00022801"/>
    </source>
</evidence>
<evidence type="ECO:0000256" key="2">
    <source>
        <dbReference type="ARBA" id="ARBA00022723"/>
    </source>
</evidence>
<keyword evidence="7" id="KW-0472">Membrane</keyword>
<dbReference type="Proteomes" id="UP000244932">
    <property type="component" value="Unassembled WGS sequence"/>
</dbReference>
<evidence type="ECO:0000256" key="5">
    <source>
        <dbReference type="ARBA" id="ARBA00023049"/>
    </source>
</evidence>
<name>A0A2R8ABS8_9RHOB</name>
<keyword evidence="4 6" id="KW-0862">Zinc</keyword>
<accession>A0A2R8ABS8</accession>
<dbReference type="CDD" id="cd07332">
    <property type="entry name" value="M48C_Oma1_like"/>
    <property type="match status" value="1"/>
</dbReference>
<evidence type="ECO:0000313" key="11">
    <source>
        <dbReference type="Proteomes" id="UP000244932"/>
    </source>
</evidence>
<keyword evidence="1 6" id="KW-0645">Protease</keyword>
<keyword evidence="5 6" id="KW-0482">Metalloprotease</keyword>
<proteinExistence type="inferred from homology"/>
<sequence>MVRGHYSDGQTAASHEVTLHVHGGNLVIAAVDGDVLACWPVTELRQMQVSGAGGARVLGRMDDDARVSFHDRGLLDLISIYAPDMKKGLHKRQKFGPVLLALAGAAIAFPLIFFVLLPRMAETLAVFITPETEVAMGDRTYPQLVRVLSLGDEEALNRCVAPEGSAVLADMTTRMEERLDLPFPLRVEVWDHPLVNALAMPGGRIVLFRGFLEEVTGPDAVAGVLAHEIGHVANRDSVRLGLRAAGSAGVLGLVLGDFAGGAAALAIAEAMLSASYTREAETAADEFALDQLAALDIPAIGMAEFFEELAPDEPHDHPGALSHFATHPDIQGRAENARARSTGLTPALPDEDWAAMLAICDQTEAILAEDDWGQRFEDIFKSDDVEKE</sequence>
<dbReference type="EMBL" id="OMKW01000002">
    <property type="protein sequence ID" value="SPF29674.1"/>
    <property type="molecule type" value="Genomic_DNA"/>
</dbReference>
<evidence type="ECO:0000256" key="1">
    <source>
        <dbReference type="ARBA" id="ARBA00022670"/>
    </source>
</evidence>
<dbReference type="RefSeq" id="WP_108782349.1">
    <property type="nucleotide sequence ID" value="NZ_OMKW01000002.1"/>
</dbReference>
<dbReference type="PANTHER" id="PTHR22726">
    <property type="entry name" value="METALLOENDOPEPTIDASE OMA1"/>
    <property type="match status" value="1"/>
</dbReference>
<dbReference type="OrthoDB" id="9810445at2"/>
<feature type="domain" description="Peptidase M48" evidence="8">
    <location>
        <begin position="168"/>
        <end position="340"/>
    </location>
</feature>
<comment type="cofactor">
    <cofactor evidence="6">
        <name>Zn(2+)</name>
        <dbReference type="ChEBI" id="CHEBI:29105"/>
    </cofactor>
    <text evidence="6">Binds 1 zinc ion per subunit.</text>
</comment>
<evidence type="ECO:0000256" key="4">
    <source>
        <dbReference type="ARBA" id="ARBA00022833"/>
    </source>
</evidence>
<gene>
    <name evidence="10" type="primary">loiP_2</name>
    <name evidence="10" type="ORF">POI8812_01990</name>
</gene>
<dbReference type="Pfam" id="PF01435">
    <property type="entry name" value="Peptidase_M48"/>
    <property type="match status" value="1"/>
</dbReference>
<evidence type="ECO:0000313" key="10">
    <source>
        <dbReference type="EMBL" id="SPF29674.1"/>
    </source>
</evidence>
<comment type="similarity">
    <text evidence="6">Belongs to the peptidase M48 family.</text>
</comment>
<dbReference type="EC" id="3.4.24.-" evidence="10"/>
<protein>
    <submittedName>
        <fullName evidence="10">Metalloprotease LoiP</fullName>
        <ecNumber evidence="10">3.4.24.-</ecNumber>
    </submittedName>
</protein>
<evidence type="ECO:0000256" key="7">
    <source>
        <dbReference type="SAM" id="Phobius"/>
    </source>
</evidence>
<keyword evidence="7" id="KW-1133">Transmembrane helix</keyword>
<keyword evidence="7" id="KW-0812">Transmembrane</keyword>
<feature type="domain" description="DUF7092" evidence="9">
    <location>
        <begin position="1"/>
        <end position="76"/>
    </location>
</feature>
<dbReference type="InterPro" id="IPR051156">
    <property type="entry name" value="Mito/Outer_Membr_Metalloprot"/>
</dbReference>
<dbReference type="AlphaFoldDB" id="A0A2R8ABS8"/>
<dbReference type="GO" id="GO:0016020">
    <property type="term" value="C:membrane"/>
    <property type="evidence" value="ECO:0007669"/>
    <property type="project" value="TreeGrafter"/>
</dbReference>
<dbReference type="GO" id="GO:0004222">
    <property type="term" value="F:metalloendopeptidase activity"/>
    <property type="evidence" value="ECO:0007669"/>
    <property type="project" value="InterPro"/>
</dbReference>
<evidence type="ECO:0000256" key="6">
    <source>
        <dbReference type="RuleBase" id="RU003983"/>
    </source>
</evidence>
<dbReference type="InterPro" id="IPR055518">
    <property type="entry name" value="DUF7092"/>
</dbReference>
<keyword evidence="3 6" id="KW-0378">Hydrolase</keyword>
<reference evidence="10 11" key="1">
    <citation type="submission" date="2018-03" db="EMBL/GenBank/DDBJ databases">
        <authorList>
            <person name="Keele B.F."/>
        </authorList>
    </citation>
    <scope>NUCLEOTIDE SEQUENCE [LARGE SCALE GENOMIC DNA]</scope>
    <source>
        <strain evidence="10 11">CeCT 8812</strain>
    </source>
</reference>
<dbReference type="GO" id="GO:0046872">
    <property type="term" value="F:metal ion binding"/>
    <property type="evidence" value="ECO:0007669"/>
    <property type="project" value="UniProtKB-KW"/>
</dbReference>
<dbReference type="Pfam" id="PF23368">
    <property type="entry name" value="DUF7092"/>
    <property type="match status" value="1"/>
</dbReference>
<dbReference type="PANTHER" id="PTHR22726:SF1">
    <property type="entry name" value="METALLOENDOPEPTIDASE OMA1, MITOCHONDRIAL"/>
    <property type="match status" value="1"/>
</dbReference>
<keyword evidence="2" id="KW-0479">Metal-binding</keyword>
<organism evidence="10 11">
    <name type="scientific">Pontivivens insulae</name>
    <dbReference type="NCBI Taxonomy" id="1639689"/>
    <lineage>
        <taxon>Bacteria</taxon>
        <taxon>Pseudomonadati</taxon>
        <taxon>Pseudomonadota</taxon>
        <taxon>Alphaproteobacteria</taxon>
        <taxon>Rhodobacterales</taxon>
        <taxon>Paracoccaceae</taxon>
        <taxon>Pontivivens</taxon>
    </lineage>
</organism>
<dbReference type="Gene3D" id="3.30.2010.10">
    <property type="entry name" value="Metalloproteases ('zincins'), catalytic domain"/>
    <property type="match status" value="1"/>
</dbReference>
<evidence type="ECO:0000259" key="8">
    <source>
        <dbReference type="Pfam" id="PF01435"/>
    </source>
</evidence>
<evidence type="ECO:0000259" key="9">
    <source>
        <dbReference type="Pfam" id="PF23368"/>
    </source>
</evidence>